<name>A0A3B1BK55_9ZZZZ</name>
<evidence type="ECO:0000313" key="1">
    <source>
        <dbReference type="EMBL" id="VAX10990.1"/>
    </source>
</evidence>
<dbReference type="EMBL" id="UOFX01000080">
    <property type="protein sequence ID" value="VAX10990.1"/>
    <property type="molecule type" value="Genomic_DNA"/>
</dbReference>
<gene>
    <name evidence="1" type="ORF">MNBD_GAMMA26-1819</name>
</gene>
<sequence>MIIFKSAAMKKKPIPLIILILLVLLTSGCTNFGPNRLQASRNDYNVAIQQTGDEQLLLNLVRLQYRDTPLFLEESNEDSHHSNHEQPIEIANVILYSNDGCPRF</sequence>
<reference evidence="1" key="1">
    <citation type="submission" date="2018-06" db="EMBL/GenBank/DDBJ databases">
        <authorList>
            <person name="Zhirakovskaya E."/>
        </authorList>
    </citation>
    <scope>NUCLEOTIDE SEQUENCE</scope>
</reference>
<protein>
    <recommendedName>
        <fullName evidence="2">Lipoprotein</fullName>
    </recommendedName>
</protein>
<organism evidence="1">
    <name type="scientific">hydrothermal vent metagenome</name>
    <dbReference type="NCBI Taxonomy" id="652676"/>
    <lineage>
        <taxon>unclassified sequences</taxon>
        <taxon>metagenomes</taxon>
        <taxon>ecological metagenomes</taxon>
    </lineage>
</organism>
<dbReference type="PROSITE" id="PS51257">
    <property type="entry name" value="PROKAR_LIPOPROTEIN"/>
    <property type="match status" value="1"/>
</dbReference>
<evidence type="ECO:0008006" key="2">
    <source>
        <dbReference type="Google" id="ProtNLM"/>
    </source>
</evidence>
<proteinExistence type="predicted"/>
<dbReference type="AlphaFoldDB" id="A0A3B1BK55"/>
<accession>A0A3B1BK55</accession>